<keyword evidence="1" id="KW-1133">Transmembrane helix</keyword>
<gene>
    <name evidence="2" type="ORF">GCM10010319_35350</name>
</gene>
<evidence type="ECO:0000256" key="1">
    <source>
        <dbReference type="SAM" id="Phobius"/>
    </source>
</evidence>
<accession>A0ABP3GX51</accession>
<feature type="transmembrane region" description="Helical" evidence="1">
    <location>
        <begin position="6"/>
        <end position="21"/>
    </location>
</feature>
<dbReference type="Proteomes" id="UP001500063">
    <property type="component" value="Unassembled WGS sequence"/>
</dbReference>
<proteinExistence type="predicted"/>
<name>A0ABP3GX51_9ACTN</name>
<keyword evidence="1" id="KW-0812">Transmembrane</keyword>
<evidence type="ECO:0000313" key="2">
    <source>
        <dbReference type="EMBL" id="GAA0355099.1"/>
    </source>
</evidence>
<keyword evidence="1" id="KW-0472">Membrane</keyword>
<dbReference type="EMBL" id="BAAABW010000018">
    <property type="protein sequence ID" value="GAA0355099.1"/>
    <property type="molecule type" value="Genomic_DNA"/>
</dbReference>
<organism evidence="2 3">
    <name type="scientific">Streptomyces blastmyceticus</name>
    <dbReference type="NCBI Taxonomy" id="68180"/>
    <lineage>
        <taxon>Bacteria</taxon>
        <taxon>Bacillati</taxon>
        <taxon>Actinomycetota</taxon>
        <taxon>Actinomycetes</taxon>
        <taxon>Kitasatosporales</taxon>
        <taxon>Streptomycetaceae</taxon>
        <taxon>Streptomyces</taxon>
    </lineage>
</organism>
<sequence length="66" mass="7458">MKDTAVLPLMVTLGIITILLVRSRDVRWWEAVLIGLFGTYLGRTPAIFALNSFVTWSLPCFTHTHP</sequence>
<feature type="transmembrane region" description="Helical" evidence="1">
    <location>
        <begin position="28"/>
        <end position="48"/>
    </location>
</feature>
<protein>
    <submittedName>
        <fullName evidence="2">Uncharacterized protein</fullName>
    </submittedName>
</protein>
<comment type="caution">
    <text evidence="2">The sequence shown here is derived from an EMBL/GenBank/DDBJ whole genome shotgun (WGS) entry which is preliminary data.</text>
</comment>
<reference evidence="3" key="1">
    <citation type="journal article" date="2019" name="Int. J. Syst. Evol. Microbiol.">
        <title>The Global Catalogue of Microorganisms (GCM) 10K type strain sequencing project: providing services to taxonomists for standard genome sequencing and annotation.</title>
        <authorList>
            <consortium name="The Broad Institute Genomics Platform"/>
            <consortium name="The Broad Institute Genome Sequencing Center for Infectious Disease"/>
            <person name="Wu L."/>
            <person name="Ma J."/>
        </authorList>
    </citation>
    <scope>NUCLEOTIDE SEQUENCE [LARGE SCALE GENOMIC DNA]</scope>
    <source>
        <strain evidence="3">JCM 4565</strain>
    </source>
</reference>
<evidence type="ECO:0000313" key="3">
    <source>
        <dbReference type="Proteomes" id="UP001500063"/>
    </source>
</evidence>
<dbReference type="RefSeq" id="WP_344119092.1">
    <property type="nucleotide sequence ID" value="NZ_BAAABW010000018.1"/>
</dbReference>
<keyword evidence="3" id="KW-1185">Reference proteome</keyword>